<proteinExistence type="predicted"/>
<evidence type="ECO:0000313" key="1">
    <source>
        <dbReference type="EMBL" id="MEF2114893.1"/>
    </source>
</evidence>
<dbReference type="EMBL" id="JAZHFS010000033">
    <property type="protein sequence ID" value="MEF2114893.1"/>
    <property type="molecule type" value="Genomic_DNA"/>
</dbReference>
<comment type="caution">
    <text evidence="1">The sequence shown here is derived from an EMBL/GenBank/DDBJ whole genome shotgun (WGS) entry which is preliminary data.</text>
</comment>
<dbReference type="Proteomes" id="UP001498469">
    <property type="component" value="Unassembled WGS sequence"/>
</dbReference>
<gene>
    <name evidence="1" type="ORF">SJI18_21630</name>
</gene>
<accession>A0ABU7UX09</accession>
<keyword evidence="2" id="KW-1185">Reference proteome</keyword>
<sequence>MTDEQTKTLKGLLNTLRLSVMSNSELISENWKDLEMRQLISDIAAKLNPIKMTRSRMQNYRRYIEEKKIL</sequence>
<name>A0ABU7UX09_9CLOT</name>
<evidence type="ECO:0000313" key="2">
    <source>
        <dbReference type="Proteomes" id="UP001498469"/>
    </source>
</evidence>
<protein>
    <submittedName>
        <fullName evidence="1">Uncharacterized protein</fullName>
    </submittedName>
</protein>
<reference evidence="1 2" key="1">
    <citation type="submission" date="2023-11" db="EMBL/GenBank/DDBJ databases">
        <title>Draft genome sequence of a psychrophilic Clostridium strain from permafrost water brine.</title>
        <authorList>
            <person name="Shcherbakova V.A."/>
            <person name="Trubitsyn V.E."/>
            <person name="Zakharyuk A.G."/>
        </authorList>
    </citation>
    <scope>NUCLEOTIDE SEQUENCE [LARGE SCALE GENOMIC DNA]</scope>
    <source>
        <strain evidence="1 2">14F</strain>
    </source>
</reference>
<organism evidence="1 2">
    <name type="scientific">Clostridium frigoriphilum</name>
    <dbReference type="NCBI Taxonomy" id="443253"/>
    <lineage>
        <taxon>Bacteria</taxon>
        <taxon>Bacillati</taxon>
        <taxon>Bacillota</taxon>
        <taxon>Clostridia</taxon>
        <taxon>Eubacteriales</taxon>
        <taxon>Clostridiaceae</taxon>
        <taxon>Clostridium</taxon>
    </lineage>
</organism>
<dbReference type="RefSeq" id="WP_216247898.1">
    <property type="nucleotide sequence ID" value="NZ_JAZHFS010000033.1"/>
</dbReference>